<evidence type="ECO:0000313" key="2">
    <source>
        <dbReference type="Proteomes" id="UP000694844"/>
    </source>
</evidence>
<feature type="region of interest" description="Disordered" evidence="1">
    <location>
        <begin position="164"/>
        <end position="183"/>
    </location>
</feature>
<feature type="region of interest" description="Disordered" evidence="1">
    <location>
        <begin position="66"/>
        <end position="106"/>
    </location>
</feature>
<reference evidence="3" key="2">
    <citation type="submission" date="2025-08" db="UniProtKB">
        <authorList>
            <consortium name="RefSeq"/>
        </authorList>
    </citation>
    <scope>IDENTIFICATION</scope>
    <source>
        <tissue evidence="3">Whole sample</tissue>
    </source>
</reference>
<feature type="compositionally biased region" description="Polar residues" evidence="1">
    <location>
        <begin position="84"/>
        <end position="102"/>
    </location>
</feature>
<evidence type="ECO:0000313" key="3">
    <source>
        <dbReference type="RefSeq" id="XP_022318172.1"/>
    </source>
</evidence>
<name>A0A8B8CQS6_CRAVI</name>
<evidence type="ECO:0000256" key="1">
    <source>
        <dbReference type="SAM" id="MobiDB-lite"/>
    </source>
</evidence>
<feature type="region of interest" description="Disordered" evidence="1">
    <location>
        <begin position="205"/>
        <end position="230"/>
    </location>
</feature>
<proteinExistence type="predicted"/>
<dbReference type="AlphaFoldDB" id="A0A8B8CQS6"/>
<dbReference type="GeneID" id="111121270"/>
<accession>A0A8B8CQS6</accession>
<protein>
    <submittedName>
        <fullName evidence="3">Uncharacterized protein LOC111121270</fullName>
    </submittedName>
</protein>
<organism evidence="2 3">
    <name type="scientific">Crassostrea virginica</name>
    <name type="common">Eastern oyster</name>
    <dbReference type="NCBI Taxonomy" id="6565"/>
    <lineage>
        <taxon>Eukaryota</taxon>
        <taxon>Metazoa</taxon>
        <taxon>Spiralia</taxon>
        <taxon>Lophotrochozoa</taxon>
        <taxon>Mollusca</taxon>
        <taxon>Bivalvia</taxon>
        <taxon>Autobranchia</taxon>
        <taxon>Pteriomorphia</taxon>
        <taxon>Ostreida</taxon>
        <taxon>Ostreoidea</taxon>
        <taxon>Ostreidae</taxon>
        <taxon>Crassostrea</taxon>
    </lineage>
</organism>
<dbReference type="Proteomes" id="UP000694844">
    <property type="component" value="Chromosome 1"/>
</dbReference>
<reference evidence="2" key="1">
    <citation type="submission" date="2024-06" db="UniProtKB">
        <authorList>
            <consortium name="RefSeq"/>
        </authorList>
    </citation>
    <scope>NUCLEOTIDE SEQUENCE [LARGE SCALE GENOMIC DNA]</scope>
</reference>
<dbReference type="OrthoDB" id="10050556at2759"/>
<feature type="compositionally biased region" description="Low complexity" evidence="1">
    <location>
        <begin position="166"/>
        <end position="183"/>
    </location>
</feature>
<sequence>MSQGGCYCCNPRTTGMDVDSALHELGMISSVTNSRKEYMRERSRHRIKDPMSPRFKIVQIDPTYVTGLSSSSPSKDPGAPFSCDTDSNTNTTRHSQSIQSRFGTGYRDPEEEANIRRNMSCRITRMSRLRAGRYQRFRKPYEVPWRINQSLPETEMRQNENEYLLSKSNSSSPVKASSDTSLTRSRSLGNLDLAKLSLNDFLEKKTSPAEKEEMERVSTHLENLHVTENS</sequence>
<gene>
    <name evidence="3" type="primary">LOC111121270</name>
</gene>
<dbReference type="RefSeq" id="XP_022318172.1">
    <property type="nucleotide sequence ID" value="XM_022462464.1"/>
</dbReference>
<keyword evidence="2" id="KW-1185">Reference proteome</keyword>
<dbReference type="KEGG" id="cvn:111121270"/>